<dbReference type="Gene3D" id="3.40.50.300">
    <property type="entry name" value="P-loop containing nucleotide triphosphate hydrolases"/>
    <property type="match status" value="2"/>
</dbReference>
<evidence type="ECO:0000313" key="10">
    <source>
        <dbReference type="Proteomes" id="UP000236728"/>
    </source>
</evidence>
<dbReference type="Pfam" id="PF10412">
    <property type="entry name" value="TrwB_AAD_bind"/>
    <property type="match status" value="1"/>
</dbReference>
<protein>
    <submittedName>
        <fullName evidence="9">Type IV secretory pathway, VirD4 component, TraG/TraD family ATPase</fullName>
    </submittedName>
</protein>
<dbReference type="OrthoDB" id="102453at2"/>
<name>A0A1H5ZQY9_9BACT</name>
<dbReference type="GO" id="GO:0005886">
    <property type="term" value="C:plasma membrane"/>
    <property type="evidence" value="ECO:0007669"/>
    <property type="project" value="UniProtKB-SubCell"/>
</dbReference>
<reference evidence="9 10" key="1">
    <citation type="submission" date="2016-10" db="EMBL/GenBank/DDBJ databases">
        <authorList>
            <person name="de Groot N.N."/>
        </authorList>
    </citation>
    <scope>NUCLEOTIDE SEQUENCE [LARGE SCALE GENOMIC DNA]</scope>
    <source>
        <strain evidence="9 10">DSM 22489</strain>
    </source>
</reference>
<dbReference type="InterPro" id="IPR051539">
    <property type="entry name" value="T4SS-coupling_protein"/>
</dbReference>
<comment type="subcellular location">
    <subcellularLocation>
        <location evidence="1">Cell membrane</location>
        <topology evidence="1">Multi-pass membrane protein</topology>
    </subcellularLocation>
</comment>
<organism evidence="9 10">
    <name type="scientific">Bryocella elongata</name>
    <dbReference type="NCBI Taxonomy" id="863522"/>
    <lineage>
        <taxon>Bacteria</taxon>
        <taxon>Pseudomonadati</taxon>
        <taxon>Acidobacteriota</taxon>
        <taxon>Terriglobia</taxon>
        <taxon>Terriglobales</taxon>
        <taxon>Acidobacteriaceae</taxon>
        <taxon>Bryocella</taxon>
    </lineage>
</organism>
<dbReference type="RefSeq" id="WP_103933689.1">
    <property type="nucleotide sequence ID" value="NZ_FNVA01000004.1"/>
</dbReference>
<evidence type="ECO:0000256" key="6">
    <source>
        <dbReference type="SAM" id="MobiDB-lite"/>
    </source>
</evidence>
<dbReference type="InterPro" id="IPR027417">
    <property type="entry name" value="P-loop_NTPase"/>
</dbReference>
<keyword evidence="5 7" id="KW-0472">Membrane</keyword>
<keyword evidence="10" id="KW-1185">Reference proteome</keyword>
<evidence type="ECO:0000259" key="8">
    <source>
        <dbReference type="Pfam" id="PF10412"/>
    </source>
</evidence>
<dbReference type="InterPro" id="IPR019476">
    <property type="entry name" value="T4SS_TraD_DNA-bd"/>
</dbReference>
<keyword evidence="4 7" id="KW-1133">Transmembrane helix</keyword>
<keyword evidence="3 7" id="KW-0812">Transmembrane</keyword>
<evidence type="ECO:0000256" key="4">
    <source>
        <dbReference type="ARBA" id="ARBA00022989"/>
    </source>
</evidence>
<dbReference type="PANTHER" id="PTHR37937:SF1">
    <property type="entry name" value="CONJUGATIVE TRANSFER: DNA TRANSPORT"/>
    <property type="match status" value="1"/>
</dbReference>
<sequence length="689" mass="76968">MASQQWGRKETVIFPPHSPIYTYGAVFLAFVLTGCFLYVRFTYGQTPLQQFYTPIYARTAAGAALNKKDKYQLLYVSDGTKMGAPAVEADVQQGTTPAPGGKHIPLALSSAAAGRGLRALYRGPEQPYLDKPLHEYLKSTVFEDEKLWDIYKLPLLFGFLTLLAQLPFSIRKDIKRRKQMKYGRLLKGPVMLTPKEFNETVQGDGVGFKTTEAKEMMRIPRQAEAQHIELMGDTGAGKTSLIMQILRQIQARGEMAIVYDPACEFIQRFYDATRGDIVLNPLDARCPYWGPSEELRRKAEAKAIAASLYQPTSDKKGEFFTETPQKIFAHLLTFGPTPTQLVAWLSNPDEIDKRVLGTEMQAMIAKGAQQQRNGVLASLGLVADSLRMLPTKDQAKTTWSATEWAETRKGWIFITSSATEREALRPLHSLWIDLLVLRLLTAPQGTQKPVWFVLDELASLQRLPQLHTAITENRKSQNPLVLGFQGKAQLEVIYGHLAEVMLSQPATKIFLKTTEPKAAEWVSNAIGKIEIERMKETHFDGTRSGKNFTLDRQVEPLVMDSEISGLENRHAFLKLGNNVARFHFEYMDLPQRTRGFIARDMEDDALGFDPITLVPKAQTPSEPTIDLEADVPAGKKIVSPKVEDAVLPVPEEPTEEELAEAGTDPDTPVDSSEVESDQELQAAVDFVGR</sequence>
<keyword evidence="2" id="KW-1003">Cell membrane</keyword>
<dbReference type="AlphaFoldDB" id="A0A1H5ZQY9"/>
<evidence type="ECO:0000256" key="5">
    <source>
        <dbReference type="ARBA" id="ARBA00023136"/>
    </source>
</evidence>
<feature type="region of interest" description="Disordered" evidence="6">
    <location>
        <begin position="647"/>
        <end position="689"/>
    </location>
</feature>
<evidence type="ECO:0000256" key="2">
    <source>
        <dbReference type="ARBA" id="ARBA00022475"/>
    </source>
</evidence>
<accession>A0A1H5ZQY9</accession>
<dbReference type="SUPFAM" id="SSF52540">
    <property type="entry name" value="P-loop containing nucleoside triphosphate hydrolases"/>
    <property type="match status" value="1"/>
</dbReference>
<dbReference type="EMBL" id="FNVA01000004">
    <property type="protein sequence ID" value="SEG38839.1"/>
    <property type="molecule type" value="Genomic_DNA"/>
</dbReference>
<evidence type="ECO:0000313" key="9">
    <source>
        <dbReference type="EMBL" id="SEG38839.1"/>
    </source>
</evidence>
<feature type="transmembrane region" description="Helical" evidence="7">
    <location>
        <begin position="20"/>
        <end position="39"/>
    </location>
</feature>
<dbReference type="PANTHER" id="PTHR37937">
    <property type="entry name" value="CONJUGATIVE TRANSFER: DNA TRANSPORT"/>
    <property type="match status" value="1"/>
</dbReference>
<evidence type="ECO:0000256" key="7">
    <source>
        <dbReference type="SAM" id="Phobius"/>
    </source>
</evidence>
<evidence type="ECO:0000256" key="3">
    <source>
        <dbReference type="ARBA" id="ARBA00022692"/>
    </source>
</evidence>
<proteinExistence type="predicted"/>
<dbReference type="Proteomes" id="UP000236728">
    <property type="component" value="Unassembled WGS sequence"/>
</dbReference>
<dbReference type="CDD" id="cd01127">
    <property type="entry name" value="TrwB_TraG_TraD_VirD4"/>
    <property type="match status" value="1"/>
</dbReference>
<gene>
    <name evidence="9" type="ORF">SAMN05421819_2835</name>
</gene>
<feature type="domain" description="Type IV secretion system coupling protein TraD DNA-binding" evidence="8">
    <location>
        <begin position="219"/>
        <end position="579"/>
    </location>
</feature>
<evidence type="ECO:0000256" key="1">
    <source>
        <dbReference type="ARBA" id="ARBA00004651"/>
    </source>
</evidence>